<accession>A0A087EJU1</accession>
<feature type="domain" description="LysM" evidence="2">
    <location>
        <begin position="75"/>
        <end position="125"/>
    </location>
</feature>
<dbReference type="EMBL" id="JGZU01000003">
    <property type="protein sequence ID" value="KFJ08042.1"/>
    <property type="molecule type" value="Genomic_DNA"/>
</dbReference>
<dbReference type="Pfam" id="PF01476">
    <property type="entry name" value="LysM"/>
    <property type="match status" value="1"/>
</dbReference>
<gene>
    <name evidence="3" type="ORF">BITS_0355</name>
</gene>
<keyword evidence="1" id="KW-0472">Membrane</keyword>
<comment type="caution">
    <text evidence="3">The sequence shown here is derived from an EMBL/GenBank/DDBJ whole genome shotgun (WGS) entry which is preliminary data.</text>
</comment>
<dbReference type="InterPro" id="IPR018392">
    <property type="entry name" value="LysM"/>
</dbReference>
<dbReference type="RefSeq" id="WP_238556509.1">
    <property type="nucleotide sequence ID" value="NZ_JGZU01000003.1"/>
</dbReference>
<dbReference type="InterPro" id="IPR036779">
    <property type="entry name" value="LysM_dom_sf"/>
</dbReference>
<evidence type="ECO:0000256" key="1">
    <source>
        <dbReference type="SAM" id="Phobius"/>
    </source>
</evidence>
<keyword evidence="1" id="KW-1133">Transmembrane helix</keyword>
<evidence type="ECO:0000313" key="3">
    <source>
        <dbReference type="EMBL" id="KFJ08042.1"/>
    </source>
</evidence>
<dbReference type="SMART" id="SM00257">
    <property type="entry name" value="LysM"/>
    <property type="match status" value="1"/>
</dbReference>
<dbReference type="Proteomes" id="UP000029080">
    <property type="component" value="Unassembled WGS sequence"/>
</dbReference>
<proteinExistence type="predicted"/>
<dbReference type="CDD" id="cd00118">
    <property type="entry name" value="LysM"/>
    <property type="match status" value="1"/>
</dbReference>
<sequence length="128" mass="13859">MGEVMSVVAVRRDSHATASGVRFRDGASSRKTSKVKLNWRGRVAVVLLAVVSAWTLWSVAVPESAHSQTGPTQVVSYTVQPGDTLWSYAVEITPAGQDVSQSVDRLMKLNNLDSVSLRPGQRLIVPVE</sequence>
<evidence type="ECO:0000313" key="4">
    <source>
        <dbReference type="Proteomes" id="UP000029080"/>
    </source>
</evidence>
<dbReference type="PROSITE" id="PS51782">
    <property type="entry name" value="LYSM"/>
    <property type="match status" value="1"/>
</dbReference>
<dbReference type="SUPFAM" id="SSF54106">
    <property type="entry name" value="LysM domain"/>
    <property type="match status" value="1"/>
</dbReference>
<protein>
    <submittedName>
        <fullName evidence="3">LysM domain protein</fullName>
    </submittedName>
</protein>
<dbReference type="AlphaFoldDB" id="A0A087EJU1"/>
<evidence type="ECO:0000259" key="2">
    <source>
        <dbReference type="PROSITE" id="PS51782"/>
    </source>
</evidence>
<dbReference type="Gene3D" id="3.10.350.10">
    <property type="entry name" value="LysM domain"/>
    <property type="match status" value="1"/>
</dbReference>
<feature type="transmembrane region" description="Helical" evidence="1">
    <location>
        <begin position="39"/>
        <end position="57"/>
    </location>
</feature>
<keyword evidence="1" id="KW-0812">Transmembrane</keyword>
<reference evidence="3 4" key="1">
    <citation type="submission" date="2014-03" db="EMBL/GenBank/DDBJ databases">
        <title>Genomics of Bifidobacteria.</title>
        <authorList>
            <person name="Ventura M."/>
            <person name="Milani C."/>
            <person name="Lugli G.A."/>
        </authorList>
    </citation>
    <scope>NUCLEOTIDE SEQUENCE [LARGE SCALE GENOMIC DNA]</scope>
    <source>
        <strain evidence="3 4">JCM 13495</strain>
    </source>
</reference>
<name>A0A087EJU1_9BIFI</name>
<keyword evidence="4" id="KW-1185">Reference proteome</keyword>
<organism evidence="3 4">
    <name type="scientific">Bifidobacterium tsurumiense</name>
    <dbReference type="NCBI Taxonomy" id="356829"/>
    <lineage>
        <taxon>Bacteria</taxon>
        <taxon>Bacillati</taxon>
        <taxon>Actinomycetota</taxon>
        <taxon>Actinomycetes</taxon>
        <taxon>Bifidobacteriales</taxon>
        <taxon>Bifidobacteriaceae</taxon>
        <taxon>Bifidobacterium</taxon>
    </lineage>
</organism>
<dbReference type="eggNOG" id="COG1388">
    <property type="taxonomic scope" value="Bacteria"/>
</dbReference>
<dbReference type="STRING" id="356829.BITS_0355"/>